<evidence type="ECO:0000313" key="1">
    <source>
        <dbReference type="EMBL" id="MFD1427352.1"/>
    </source>
</evidence>
<dbReference type="Proteomes" id="UP001597282">
    <property type="component" value="Unassembled WGS sequence"/>
</dbReference>
<dbReference type="InterPro" id="IPR038513">
    <property type="entry name" value="FAIM1_dom_sf"/>
</dbReference>
<organism evidence="1 2">
    <name type="scientific">Kroppenstedtia sanguinis</name>
    <dbReference type="NCBI Taxonomy" id="1380684"/>
    <lineage>
        <taxon>Bacteria</taxon>
        <taxon>Bacillati</taxon>
        <taxon>Bacillota</taxon>
        <taxon>Bacilli</taxon>
        <taxon>Bacillales</taxon>
        <taxon>Thermoactinomycetaceae</taxon>
        <taxon>Kroppenstedtia</taxon>
    </lineage>
</organism>
<dbReference type="Pfam" id="PF06905">
    <property type="entry name" value="FAIM1"/>
    <property type="match status" value="1"/>
</dbReference>
<protein>
    <submittedName>
        <fullName evidence="1">Uncharacterized protein</fullName>
    </submittedName>
</protein>
<proteinExistence type="predicted"/>
<gene>
    <name evidence="1" type="ORF">ACFQ4Y_10480</name>
</gene>
<dbReference type="InterPro" id="IPR010695">
    <property type="entry name" value="FAIM1"/>
</dbReference>
<dbReference type="Gene3D" id="2.40.128.180">
    <property type="match status" value="1"/>
</dbReference>
<sequence length="199" mass="22660">MDCTSWAVQIGWKHHLVESDFSGEVGSIRLNGVLIEQWTLNNSGECHRLIFLQDQRLGLHLSKDQKGKFNCDLSLNGISVETGEKVDAFLSSPSEGIWKQWYLRLESGLHILCLDHCLHIRRTVYIDGKLMMDIRYEVEEEGDHLFMFKGCQIGIHLRQVEEEGFLYQVTVDGTPQDPGGLPGDAFEEQVEYGRNASSF</sequence>
<name>A0ABW4CAC4_9BACL</name>
<dbReference type="EMBL" id="JBHTNU010000009">
    <property type="protein sequence ID" value="MFD1427352.1"/>
    <property type="molecule type" value="Genomic_DNA"/>
</dbReference>
<comment type="caution">
    <text evidence="1">The sequence shown here is derived from an EMBL/GenBank/DDBJ whole genome shotgun (WGS) entry which is preliminary data.</text>
</comment>
<reference evidence="2" key="1">
    <citation type="journal article" date="2019" name="Int. J. Syst. Evol. Microbiol.">
        <title>The Global Catalogue of Microorganisms (GCM) 10K type strain sequencing project: providing services to taxonomists for standard genome sequencing and annotation.</title>
        <authorList>
            <consortium name="The Broad Institute Genomics Platform"/>
            <consortium name="The Broad Institute Genome Sequencing Center for Infectious Disease"/>
            <person name="Wu L."/>
            <person name="Ma J."/>
        </authorList>
    </citation>
    <scope>NUCLEOTIDE SEQUENCE [LARGE SCALE GENOMIC DNA]</scope>
    <source>
        <strain evidence="2">S1</strain>
    </source>
</reference>
<dbReference type="RefSeq" id="WP_380165299.1">
    <property type="nucleotide sequence ID" value="NZ_JBHTNU010000009.1"/>
</dbReference>
<evidence type="ECO:0000313" key="2">
    <source>
        <dbReference type="Proteomes" id="UP001597282"/>
    </source>
</evidence>
<accession>A0ABW4CAC4</accession>
<keyword evidence="2" id="KW-1185">Reference proteome</keyword>